<accession>A0A4S8MGR2</accession>
<dbReference type="EMBL" id="ML179086">
    <property type="protein sequence ID" value="THV01701.1"/>
    <property type="molecule type" value="Genomic_DNA"/>
</dbReference>
<keyword evidence="1" id="KW-0812">Transmembrane</keyword>
<feature type="transmembrane region" description="Helical" evidence="1">
    <location>
        <begin position="48"/>
        <end position="70"/>
    </location>
</feature>
<dbReference type="Proteomes" id="UP000297245">
    <property type="component" value="Unassembled WGS sequence"/>
</dbReference>
<keyword evidence="1" id="KW-1133">Transmembrane helix</keyword>
<gene>
    <name evidence="2" type="ORF">K435DRAFT_793166</name>
</gene>
<proteinExistence type="predicted"/>
<organism evidence="2 3">
    <name type="scientific">Dendrothele bispora (strain CBS 962.96)</name>
    <dbReference type="NCBI Taxonomy" id="1314807"/>
    <lineage>
        <taxon>Eukaryota</taxon>
        <taxon>Fungi</taxon>
        <taxon>Dikarya</taxon>
        <taxon>Basidiomycota</taxon>
        <taxon>Agaricomycotina</taxon>
        <taxon>Agaricomycetes</taxon>
        <taxon>Agaricomycetidae</taxon>
        <taxon>Agaricales</taxon>
        <taxon>Agaricales incertae sedis</taxon>
        <taxon>Dendrothele</taxon>
    </lineage>
</organism>
<dbReference type="OrthoDB" id="3203775at2759"/>
<evidence type="ECO:0000313" key="2">
    <source>
        <dbReference type="EMBL" id="THV01701.1"/>
    </source>
</evidence>
<feature type="transmembrane region" description="Helical" evidence="1">
    <location>
        <begin position="103"/>
        <end position="126"/>
    </location>
</feature>
<evidence type="ECO:0000256" key="1">
    <source>
        <dbReference type="SAM" id="Phobius"/>
    </source>
</evidence>
<protein>
    <submittedName>
        <fullName evidence="2">Uncharacterized protein</fullName>
    </submittedName>
</protein>
<dbReference type="PROSITE" id="PS51257">
    <property type="entry name" value="PROKAR_LIPOPROTEIN"/>
    <property type="match status" value="1"/>
</dbReference>
<keyword evidence="1" id="KW-0472">Membrane</keyword>
<feature type="transmembrane region" description="Helical" evidence="1">
    <location>
        <begin position="12"/>
        <end position="36"/>
    </location>
</feature>
<dbReference type="AlphaFoldDB" id="A0A4S8MGR2"/>
<keyword evidence="3" id="KW-1185">Reference proteome</keyword>
<reference evidence="2 3" key="1">
    <citation type="journal article" date="2019" name="Nat. Ecol. Evol.">
        <title>Megaphylogeny resolves global patterns of mushroom evolution.</title>
        <authorList>
            <person name="Varga T."/>
            <person name="Krizsan K."/>
            <person name="Foldi C."/>
            <person name="Dima B."/>
            <person name="Sanchez-Garcia M."/>
            <person name="Sanchez-Ramirez S."/>
            <person name="Szollosi G.J."/>
            <person name="Szarkandi J.G."/>
            <person name="Papp V."/>
            <person name="Albert L."/>
            <person name="Andreopoulos W."/>
            <person name="Angelini C."/>
            <person name="Antonin V."/>
            <person name="Barry K.W."/>
            <person name="Bougher N.L."/>
            <person name="Buchanan P."/>
            <person name="Buyck B."/>
            <person name="Bense V."/>
            <person name="Catcheside P."/>
            <person name="Chovatia M."/>
            <person name="Cooper J."/>
            <person name="Damon W."/>
            <person name="Desjardin D."/>
            <person name="Finy P."/>
            <person name="Geml J."/>
            <person name="Haridas S."/>
            <person name="Hughes K."/>
            <person name="Justo A."/>
            <person name="Karasinski D."/>
            <person name="Kautmanova I."/>
            <person name="Kiss B."/>
            <person name="Kocsube S."/>
            <person name="Kotiranta H."/>
            <person name="LaButti K.M."/>
            <person name="Lechner B.E."/>
            <person name="Liimatainen K."/>
            <person name="Lipzen A."/>
            <person name="Lukacs Z."/>
            <person name="Mihaltcheva S."/>
            <person name="Morgado L.N."/>
            <person name="Niskanen T."/>
            <person name="Noordeloos M.E."/>
            <person name="Ohm R.A."/>
            <person name="Ortiz-Santana B."/>
            <person name="Ovrebo C."/>
            <person name="Racz N."/>
            <person name="Riley R."/>
            <person name="Savchenko A."/>
            <person name="Shiryaev A."/>
            <person name="Soop K."/>
            <person name="Spirin V."/>
            <person name="Szebenyi C."/>
            <person name="Tomsovsky M."/>
            <person name="Tulloss R.E."/>
            <person name="Uehling J."/>
            <person name="Grigoriev I.V."/>
            <person name="Vagvolgyi C."/>
            <person name="Papp T."/>
            <person name="Martin F.M."/>
            <person name="Miettinen O."/>
            <person name="Hibbett D.S."/>
            <person name="Nagy L.G."/>
        </authorList>
    </citation>
    <scope>NUCLEOTIDE SEQUENCE [LARGE SCALE GENOMIC DNA]</scope>
    <source>
        <strain evidence="2 3">CBS 962.96</strain>
    </source>
</reference>
<sequence>MRADVDVNKLVGPILVGTWLNAMMYFLVLTQACYYFKTYSGERLLIKVTVLAALACDTLTTMAACASSYLATESLLKYNTGLSAALVQTFMLNRYWSLTRRKIVVVIIAGMILSSRSISSIFLSLLNRKL</sequence>
<name>A0A4S8MGR2_DENBC</name>
<evidence type="ECO:0000313" key="3">
    <source>
        <dbReference type="Proteomes" id="UP000297245"/>
    </source>
</evidence>